<feature type="region of interest" description="Disordered" evidence="2">
    <location>
        <begin position="154"/>
        <end position="186"/>
    </location>
</feature>
<keyword evidence="4" id="KW-1185">Reference proteome</keyword>
<dbReference type="AlphaFoldDB" id="A0A8E2B3L3"/>
<proteinExistence type="predicted"/>
<evidence type="ECO:0000313" key="4">
    <source>
        <dbReference type="Proteomes" id="UP000250043"/>
    </source>
</evidence>
<name>A0A8E2B3L3_9APHY</name>
<feature type="coiled-coil region" evidence="1">
    <location>
        <begin position="272"/>
        <end position="299"/>
    </location>
</feature>
<gene>
    <name evidence="3" type="ORF">OBBRIDRAFT_518340</name>
</gene>
<accession>A0A8E2B3L3</accession>
<sequence>MPEDLPTLLDKVKPTITISAHGLGTLSLSQGDNSSSIIEAETVPADVLNDSDLRDAMELWEEESPEFDDYVTSSTDISPLYDFLSTPAGSSVDDLLTSPLIAIEDFDFSPYADRPLFGDAGLGIPDAGNFKQSPKYIPASERAGPLLNFDSLYTMSSPDDLTPDSEPSDSHSPAPQLHPRTRQTAQRTITAESLVPIDAPVQSRKYITLSAASRKEIPTTFTAKRVRFEAFGAEPVAGSSTALDPDALTIEERRRRNTLAAGLIRKRRLEYQQQLEAQLQQARADAESSKTEAESWKSRALKLEALLQSHGHEIPTFEPPTHQ</sequence>
<dbReference type="Gene3D" id="1.20.5.170">
    <property type="match status" value="1"/>
</dbReference>
<evidence type="ECO:0000313" key="3">
    <source>
        <dbReference type="EMBL" id="OCH91642.1"/>
    </source>
</evidence>
<dbReference type="EMBL" id="KV722382">
    <property type="protein sequence ID" value="OCH91642.1"/>
    <property type="molecule type" value="Genomic_DNA"/>
</dbReference>
<evidence type="ECO:0000256" key="2">
    <source>
        <dbReference type="SAM" id="MobiDB-lite"/>
    </source>
</evidence>
<evidence type="ECO:0000256" key="1">
    <source>
        <dbReference type="SAM" id="Coils"/>
    </source>
</evidence>
<evidence type="ECO:0008006" key="5">
    <source>
        <dbReference type="Google" id="ProtNLM"/>
    </source>
</evidence>
<organism evidence="3 4">
    <name type="scientific">Obba rivulosa</name>
    <dbReference type="NCBI Taxonomy" id="1052685"/>
    <lineage>
        <taxon>Eukaryota</taxon>
        <taxon>Fungi</taxon>
        <taxon>Dikarya</taxon>
        <taxon>Basidiomycota</taxon>
        <taxon>Agaricomycotina</taxon>
        <taxon>Agaricomycetes</taxon>
        <taxon>Polyporales</taxon>
        <taxon>Gelatoporiaceae</taxon>
        <taxon>Obba</taxon>
    </lineage>
</organism>
<protein>
    <recommendedName>
        <fullName evidence="5">BZIP domain-containing protein</fullName>
    </recommendedName>
</protein>
<dbReference type="Proteomes" id="UP000250043">
    <property type="component" value="Unassembled WGS sequence"/>
</dbReference>
<reference evidence="3 4" key="1">
    <citation type="submission" date="2016-07" db="EMBL/GenBank/DDBJ databases">
        <title>Draft genome of the white-rot fungus Obba rivulosa 3A-2.</title>
        <authorList>
            <consortium name="DOE Joint Genome Institute"/>
            <person name="Miettinen O."/>
            <person name="Riley R."/>
            <person name="Acob R."/>
            <person name="Barry K."/>
            <person name="Cullen D."/>
            <person name="De Vries R."/>
            <person name="Hainaut M."/>
            <person name="Hatakka A."/>
            <person name="Henrissat B."/>
            <person name="Hilden K."/>
            <person name="Kuo R."/>
            <person name="Labutti K."/>
            <person name="Lipzen A."/>
            <person name="Makela M.R."/>
            <person name="Sandor L."/>
            <person name="Spatafora J.W."/>
            <person name="Grigoriev I.V."/>
            <person name="Hibbett D.S."/>
        </authorList>
    </citation>
    <scope>NUCLEOTIDE SEQUENCE [LARGE SCALE GENOMIC DNA]</scope>
    <source>
        <strain evidence="3 4">3A-2</strain>
    </source>
</reference>
<dbReference type="OrthoDB" id="2257100at2759"/>
<keyword evidence="1" id="KW-0175">Coiled coil</keyword>